<evidence type="ECO:0000256" key="3">
    <source>
        <dbReference type="ARBA" id="ARBA00022603"/>
    </source>
</evidence>
<dbReference type="PANTHER" id="PTHR23417">
    <property type="entry name" value="3-DEOXY-D-MANNO-OCTULOSONIC-ACID TRANSFERASE/TRNA GUANINE-N 7 - -METHYLTRANSFERASE"/>
    <property type="match status" value="1"/>
</dbReference>
<dbReference type="NCBIfam" id="NF001080">
    <property type="entry name" value="PRK00121.2-2"/>
    <property type="match status" value="1"/>
</dbReference>
<keyword evidence="3 7" id="KW-0489">Methyltransferase</keyword>
<protein>
    <recommendedName>
        <fullName evidence="7">tRNA (guanine-N(7)-)-methyltransferase</fullName>
        <ecNumber evidence="7">2.1.1.33</ecNumber>
    </recommendedName>
    <alternativeName>
        <fullName evidence="7">tRNA (guanine(46)-N(7))-methyltransferase</fullName>
    </alternativeName>
    <alternativeName>
        <fullName evidence="7">tRNA(m7G46)-methyltransferase</fullName>
    </alternativeName>
</protein>
<dbReference type="InterPro" id="IPR029063">
    <property type="entry name" value="SAM-dependent_MTases_sf"/>
</dbReference>
<evidence type="ECO:0000256" key="4">
    <source>
        <dbReference type="ARBA" id="ARBA00022679"/>
    </source>
</evidence>
<feature type="binding site" evidence="7">
    <location>
        <position position="47"/>
    </location>
    <ligand>
        <name>S-adenosyl-L-methionine</name>
        <dbReference type="ChEBI" id="CHEBI:59789"/>
    </ligand>
</feature>
<dbReference type="Proteomes" id="UP000233387">
    <property type="component" value="Unassembled WGS sequence"/>
</dbReference>
<dbReference type="SUPFAM" id="SSF53335">
    <property type="entry name" value="S-adenosyl-L-methionine-dependent methyltransferases"/>
    <property type="match status" value="1"/>
</dbReference>
<dbReference type="GO" id="GO:0008176">
    <property type="term" value="F:tRNA (guanine(46)-N7)-methyltransferase activity"/>
    <property type="evidence" value="ECO:0007669"/>
    <property type="project" value="UniProtKB-UniRule"/>
</dbReference>
<comment type="catalytic activity">
    <reaction evidence="1 7">
        <text>guanosine(46) in tRNA + S-adenosyl-L-methionine = N(7)-methylguanosine(46) in tRNA + S-adenosyl-L-homocysteine</text>
        <dbReference type="Rhea" id="RHEA:42708"/>
        <dbReference type="Rhea" id="RHEA-COMP:10188"/>
        <dbReference type="Rhea" id="RHEA-COMP:10189"/>
        <dbReference type="ChEBI" id="CHEBI:57856"/>
        <dbReference type="ChEBI" id="CHEBI:59789"/>
        <dbReference type="ChEBI" id="CHEBI:74269"/>
        <dbReference type="ChEBI" id="CHEBI:74480"/>
        <dbReference type="EC" id="2.1.1.33"/>
    </reaction>
</comment>
<keyword evidence="6 7" id="KW-0819">tRNA processing</keyword>
<dbReference type="CDD" id="cd02440">
    <property type="entry name" value="AdoMet_MTases"/>
    <property type="match status" value="1"/>
</dbReference>
<proteinExistence type="inferred from homology"/>
<accession>A0A2N3I7J7</accession>
<dbReference type="UniPathway" id="UPA00989"/>
<dbReference type="InterPro" id="IPR055361">
    <property type="entry name" value="tRNA_methyltr_TrmB_bact"/>
</dbReference>
<feature type="binding site" evidence="7">
    <location>
        <position position="121"/>
    </location>
    <ligand>
        <name>S-adenosyl-L-methionine</name>
        <dbReference type="ChEBI" id="CHEBI:59789"/>
    </ligand>
</feature>
<evidence type="ECO:0000256" key="2">
    <source>
        <dbReference type="ARBA" id="ARBA00003015"/>
    </source>
</evidence>
<organism evidence="8 9">
    <name type="scientific">Raineya orbicola</name>
    <dbReference type="NCBI Taxonomy" id="2016530"/>
    <lineage>
        <taxon>Bacteria</taxon>
        <taxon>Pseudomonadati</taxon>
        <taxon>Bacteroidota</taxon>
        <taxon>Cytophagia</taxon>
        <taxon>Cytophagales</taxon>
        <taxon>Raineyaceae</taxon>
        <taxon>Raineya</taxon>
    </lineage>
</organism>
<dbReference type="PROSITE" id="PS51625">
    <property type="entry name" value="SAM_MT_TRMB"/>
    <property type="match status" value="1"/>
</dbReference>
<evidence type="ECO:0000256" key="7">
    <source>
        <dbReference type="HAMAP-Rule" id="MF_01057"/>
    </source>
</evidence>
<evidence type="ECO:0000256" key="5">
    <source>
        <dbReference type="ARBA" id="ARBA00022691"/>
    </source>
</evidence>
<dbReference type="Pfam" id="PF02390">
    <property type="entry name" value="Methyltransf_4"/>
    <property type="match status" value="1"/>
</dbReference>
<evidence type="ECO:0000313" key="8">
    <source>
        <dbReference type="EMBL" id="PKQ66302.1"/>
    </source>
</evidence>
<keyword evidence="4 7" id="KW-0808">Transferase</keyword>
<dbReference type="EMBL" id="NKXO01000050">
    <property type="protein sequence ID" value="PKQ66302.1"/>
    <property type="molecule type" value="Genomic_DNA"/>
</dbReference>
<reference evidence="8 9" key="1">
    <citation type="submission" date="2017-06" db="EMBL/GenBank/DDBJ databases">
        <title>Raineya orbicola gen. nov., sp. nov. a slightly thermophilic bacterium of the phylum Bacteroidetes and the description of Raineyaceae fam. nov.</title>
        <authorList>
            <person name="Albuquerque L."/>
            <person name="Polonia A.R.M."/>
            <person name="Barroso C."/>
            <person name="Froufe H.J.C."/>
            <person name="Lage O."/>
            <person name="Lobo-Da-Cunha A."/>
            <person name="Egas C."/>
            <person name="Da Costa M.S."/>
        </authorList>
    </citation>
    <scope>NUCLEOTIDE SEQUENCE [LARGE SCALE GENOMIC DNA]</scope>
    <source>
        <strain evidence="8 9">SPSPC-11</strain>
    </source>
</reference>
<dbReference type="GO" id="GO:0043527">
    <property type="term" value="C:tRNA methyltransferase complex"/>
    <property type="evidence" value="ECO:0007669"/>
    <property type="project" value="TreeGrafter"/>
</dbReference>
<gene>
    <name evidence="7" type="primary">trmB</name>
    <name evidence="8" type="ORF">Rain11_2422</name>
</gene>
<comment type="caution">
    <text evidence="7">Lacks conserved residue(s) required for the propagation of feature annotation.</text>
</comment>
<dbReference type="PANTHER" id="PTHR23417:SF14">
    <property type="entry name" value="PENTACOTRIPEPTIDE-REPEAT REGION OF PRORP DOMAIN-CONTAINING PROTEIN"/>
    <property type="match status" value="1"/>
</dbReference>
<comment type="function">
    <text evidence="2 7">Catalyzes the formation of N(7)-methylguanine at position 46 (m7G46) in tRNA.</text>
</comment>
<feature type="binding site" evidence="7">
    <location>
        <position position="125"/>
    </location>
    <ligand>
        <name>substrate</name>
    </ligand>
</feature>
<dbReference type="InterPro" id="IPR003358">
    <property type="entry name" value="tRNA_(Gua-N-7)_MeTrfase_Trmb"/>
</dbReference>
<comment type="pathway">
    <text evidence="7">tRNA modification; N(7)-methylguanine-tRNA biosynthesis.</text>
</comment>
<comment type="caution">
    <text evidence="8">The sequence shown here is derived from an EMBL/GenBank/DDBJ whole genome shotgun (WGS) entry which is preliminary data.</text>
</comment>
<dbReference type="RefSeq" id="WP_101359683.1">
    <property type="nucleotide sequence ID" value="NZ_NKXO01000050.1"/>
</dbReference>
<dbReference type="OrthoDB" id="9802090at2"/>
<keyword evidence="9" id="KW-1185">Reference proteome</keyword>
<dbReference type="HAMAP" id="MF_01057">
    <property type="entry name" value="tRNA_methyltr_TrmB"/>
    <property type="match status" value="1"/>
</dbReference>
<dbReference type="Gene3D" id="3.40.50.150">
    <property type="entry name" value="Vaccinia Virus protein VP39"/>
    <property type="match status" value="1"/>
</dbReference>
<comment type="similarity">
    <text evidence="7">Belongs to the class I-like SAM-binding methyltransferase superfamily. TrmB family.</text>
</comment>
<feature type="binding site" evidence="7">
    <location>
        <position position="157"/>
    </location>
    <ligand>
        <name>substrate</name>
    </ligand>
</feature>
<name>A0A2N3I7J7_9BACT</name>
<dbReference type="EC" id="2.1.1.33" evidence="7"/>
<dbReference type="AlphaFoldDB" id="A0A2N3I7J7"/>
<keyword evidence="5 7" id="KW-0949">S-adenosyl-L-methionine</keyword>
<dbReference type="NCBIfam" id="TIGR00091">
    <property type="entry name" value="tRNA (guanosine(46)-N7)-methyltransferase TrmB"/>
    <property type="match status" value="1"/>
</dbReference>
<feature type="binding site" evidence="7">
    <location>
        <position position="72"/>
    </location>
    <ligand>
        <name>S-adenosyl-L-methionine</name>
        <dbReference type="ChEBI" id="CHEBI:59789"/>
    </ligand>
</feature>
<sequence>MGRKKLERFAQNQQSWNVIEAGKPFYEVCKGKWHSDFFKNQNPIVLELACGRGEYSVGMAKVFPNKNFIGVDIKGSRLWKGSQEALKENLLNVAFLRTYIQNLENFFAPQEVAEVWLIHPDPRPKEADARRRLTHPRFLEMYRNLLQKEGWVHLKTDNTGLFEYTLEVLREQQIKNLHFTYDLYASEYATEHFGIKTKYEQIFEQEGEKIKYLKFQFA</sequence>
<evidence type="ECO:0000313" key="9">
    <source>
        <dbReference type="Proteomes" id="UP000233387"/>
    </source>
</evidence>
<evidence type="ECO:0000256" key="6">
    <source>
        <dbReference type="ARBA" id="ARBA00022694"/>
    </source>
</evidence>
<feature type="binding site" evidence="7">
    <location>
        <begin position="197"/>
        <end position="200"/>
    </location>
    <ligand>
        <name>substrate</name>
    </ligand>
</feature>
<evidence type="ECO:0000256" key="1">
    <source>
        <dbReference type="ARBA" id="ARBA00000142"/>
    </source>
</evidence>